<dbReference type="InterPro" id="IPR011053">
    <property type="entry name" value="Single_hybrid_motif"/>
</dbReference>
<evidence type="ECO:0000313" key="3">
    <source>
        <dbReference type="EMBL" id="RKX64440.1"/>
    </source>
</evidence>
<proteinExistence type="predicted"/>
<dbReference type="FunFam" id="2.40.50.100:FF:000003">
    <property type="entry name" value="Acetyl-CoA carboxylase biotin carboxyl carrier protein"/>
    <property type="match status" value="1"/>
</dbReference>
<name>A0A660S4U6_UNCT6</name>
<dbReference type="InterPro" id="IPR050709">
    <property type="entry name" value="Biotin_Carboxyl_Carrier/Decarb"/>
</dbReference>
<dbReference type="InterPro" id="IPR001882">
    <property type="entry name" value="Biotin_BS"/>
</dbReference>
<evidence type="ECO:0000259" key="2">
    <source>
        <dbReference type="PROSITE" id="PS50968"/>
    </source>
</evidence>
<comment type="caution">
    <text evidence="3">The sequence shown here is derived from an EMBL/GenBank/DDBJ whole genome shotgun (WGS) entry which is preliminary data.</text>
</comment>
<dbReference type="Gene3D" id="2.40.50.100">
    <property type="match status" value="1"/>
</dbReference>
<evidence type="ECO:0000313" key="4">
    <source>
        <dbReference type="Proteomes" id="UP000282321"/>
    </source>
</evidence>
<feature type="domain" description="Lipoyl-binding" evidence="2">
    <location>
        <begin position="60"/>
        <end position="138"/>
    </location>
</feature>
<dbReference type="Pfam" id="PF00364">
    <property type="entry name" value="Biotin_lipoyl"/>
    <property type="match status" value="1"/>
</dbReference>
<dbReference type="AlphaFoldDB" id="A0A660S4U6"/>
<dbReference type="PROSITE" id="PS50968">
    <property type="entry name" value="BIOTINYL_LIPOYL"/>
    <property type="match status" value="1"/>
</dbReference>
<accession>A0A660S4U6</accession>
<keyword evidence="1" id="KW-0092">Biotin</keyword>
<dbReference type="InterPro" id="IPR000089">
    <property type="entry name" value="Biotin_lipoyl"/>
</dbReference>
<dbReference type="PROSITE" id="PS00188">
    <property type="entry name" value="BIOTIN"/>
    <property type="match status" value="1"/>
</dbReference>
<gene>
    <name evidence="3" type="ORF">DRP44_08295</name>
</gene>
<organism evidence="3 4">
    <name type="scientific">candidate division TA06 bacterium</name>
    <dbReference type="NCBI Taxonomy" id="2250710"/>
    <lineage>
        <taxon>Bacteria</taxon>
        <taxon>Bacteria division TA06</taxon>
    </lineage>
</organism>
<dbReference type="CDD" id="cd06850">
    <property type="entry name" value="biotinyl_domain"/>
    <property type="match status" value="1"/>
</dbReference>
<evidence type="ECO:0000256" key="1">
    <source>
        <dbReference type="ARBA" id="ARBA00023267"/>
    </source>
</evidence>
<dbReference type="Proteomes" id="UP000282321">
    <property type="component" value="Unassembled WGS sequence"/>
</dbReference>
<dbReference type="PANTHER" id="PTHR45266">
    <property type="entry name" value="OXALOACETATE DECARBOXYLASE ALPHA CHAIN"/>
    <property type="match status" value="1"/>
</dbReference>
<dbReference type="EMBL" id="QNBC01000161">
    <property type="protein sequence ID" value="RKX64440.1"/>
    <property type="molecule type" value="Genomic_DNA"/>
</dbReference>
<reference evidence="3 4" key="1">
    <citation type="submission" date="2018-06" db="EMBL/GenBank/DDBJ databases">
        <title>Extensive metabolic versatility and redundancy in microbially diverse, dynamic hydrothermal sediments.</title>
        <authorList>
            <person name="Dombrowski N."/>
            <person name="Teske A."/>
            <person name="Baker B.J."/>
        </authorList>
    </citation>
    <scope>NUCLEOTIDE SEQUENCE [LARGE SCALE GENOMIC DNA]</scope>
    <source>
        <strain evidence="3">B35_G9</strain>
    </source>
</reference>
<protein>
    <submittedName>
        <fullName evidence="3">Acetyl-CoA carboxylase biotin carboxyl carrier protein subunit</fullName>
    </submittedName>
</protein>
<dbReference type="SUPFAM" id="SSF51230">
    <property type="entry name" value="Single hybrid motif"/>
    <property type="match status" value="1"/>
</dbReference>
<sequence>MAQYIFTINGKDYKVDVKSIEGTLAVIEVNGKTVKVNIKDLGKREMVKKPKFDNSLCCVDEIVPVSNKPIVIKSSLPGVILKVMVREGEQVKSGQDVIVMEAMKMENQIQATVSGTVKKIYVKEGDTIQQDTPLIEIEA</sequence>
<dbReference type="PANTHER" id="PTHR45266:SF3">
    <property type="entry name" value="OXALOACETATE DECARBOXYLASE ALPHA CHAIN"/>
    <property type="match status" value="1"/>
</dbReference>